<evidence type="ECO:0000313" key="1">
    <source>
        <dbReference type="Ensembl" id="ENSOARP00020007407.1"/>
    </source>
</evidence>
<protein>
    <submittedName>
        <fullName evidence="1">Small G protein signaling modulator 1</fullName>
    </submittedName>
</protein>
<gene>
    <name evidence="1" type="primary">SGSM1</name>
</gene>
<sequence>MASGLAEAETRQRLLRTVKKEVKQIMEEAVTRKFVHEDSSHIISFCAAVEACVLHGLRRRAAGFLRSNKIAALFMKVGKSFPPAEELSRKVQDLEQLIESARNQIQGLQENVRKLPKLPNLSPLAIKHLWIRTALFEKVLDKIVHYLVENSSKYYEKEALLMDPVDGPILASLLVGPCALEYTKMKTSDHFWTDPSADELVQRHRIHSSHLRQDSPTKRPALCIQKRHSSGSMDDRPSLSARDYVESLHQNSRATLLYGKNNVLVQPRDDMEAVPGYLSLHQTADVMTLKWTPNQLMNGSVGDLDYEKSVYWDYAMTIRLEEIVYLHCHQQVDSGGTVVLVSQDGIQRPPFRFPKGGHLLQLLSCLENGLLPHGQLDPPLWSQRGKGKVFPKLRKRSPQGSSESTSSDKEDDEATDYVFRIIYPGMQSELVASSPLGGTPPISAGPAWTVVPAGRSVLVVARGSRWAQTRWDTTLPTSRLKPQSLIPQDLMDVSVSNLPSLWQPSPRQPCSSCSQSGSADGGTTNGCNHERAPLKLLCDNMKYQILSRAFYGWLAYCRHLSTVRTHLSALVNHMIVSPDLPCDAGQGLTARIWEQYLQDSTSYEEQELLRLIYYGGIQPEIRKAVWPFLLGHYQFGMTETERKESSQSCSSGRQNIRLQSDSSSSTQVFESVDEAEQVEAEGRLEEKPTKIPNGNLVNGTCSPDSGHPSSHNFSSGLSEHSEPSLSTEDSVMDAHRAAPLVLRPRDSSMDDGQSSEATTSRDEATREELAVQDSLESDLLANESMDEFMSITGSLDVALPEKEGPTMEGWRGSEAEKQSQVDSEDNLSEEPEMESLFPALASLAVTTSANSEASPVSSSGVTYSPELLDLYTVNLHRIEKDVQRCDRNYWYFTPANLEKLRNIMCSYIWQHIEVGYVQGMCDLLAPLLVILDDEALAFSCFTELMKRMNQNFPHGGAMDTHFANMRSLIQILDSELFELMHQNGDYTHFYFCYRWFLLDFKRELIYDDVFSVWETIWAAKHVSSAHYVLFIALALVEVYRDIILENNMDFTDIIKFFNEMAERHNTKQVLKLARDLVYKVQTLIENK</sequence>
<reference evidence="1" key="3">
    <citation type="submission" date="2025-09" db="UniProtKB">
        <authorList>
            <consortium name="Ensembl"/>
        </authorList>
    </citation>
    <scope>IDENTIFICATION</scope>
</reference>
<proteinExistence type="predicted"/>
<accession>A0AC11B0C6</accession>
<name>A0AC11B0C6_SHEEP</name>
<organism evidence="1">
    <name type="scientific">Ovis aries</name>
    <name type="common">Sheep</name>
    <dbReference type="NCBI Taxonomy" id="9940"/>
    <lineage>
        <taxon>Eukaryota</taxon>
        <taxon>Metazoa</taxon>
        <taxon>Chordata</taxon>
        <taxon>Craniata</taxon>
        <taxon>Vertebrata</taxon>
        <taxon>Euteleostomi</taxon>
        <taxon>Mammalia</taxon>
        <taxon>Eutheria</taxon>
        <taxon>Laurasiatheria</taxon>
        <taxon>Artiodactyla</taxon>
        <taxon>Ruminantia</taxon>
        <taxon>Pecora</taxon>
        <taxon>Bovidae</taxon>
        <taxon>Caprinae</taxon>
        <taxon>Ovis</taxon>
    </lineage>
</organism>
<reference evidence="1" key="1">
    <citation type="submission" date="2020-11" db="EMBL/GenBank/DDBJ databases">
        <authorList>
            <person name="Davenport K.M."/>
            <person name="Bickhart D.M."/>
            <person name="Smith T.P.L."/>
            <person name="Murdoch B.M."/>
            <person name="Rosen B.D."/>
        </authorList>
    </citation>
    <scope>NUCLEOTIDE SEQUENCE [LARGE SCALE GENOMIC DNA]</scope>
    <source>
        <strain evidence="1">OAR_USU_Benz2616</strain>
    </source>
</reference>
<reference evidence="1" key="2">
    <citation type="submission" date="2025-08" db="UniProtKB">
        <authorList>
            <consortium name="Ensembl"/>
        </authorList>
    </citation>
    <scope>IDENTIFICATION</scope>
</reference>
<dbReference type="Ensembl" id="ENSOART00020008965.2">
    <property type="protein sequence ID" value="ENSOARP00020007407.1"/>
    <property type="gene ID" value="ENSOARG00020005700.2"/>
</dbReference>